<gene>
    <name evidence="2" type="ORF">A2988_02170</name>
</gene>
<dbReference type="InterPro" id="IPR012902">
    <property type="entry name" value="N_methyl_site"/>
</dbReference>
<keyword evidence="1" id="KW-1133">Transmembrane helix</keyword>
<accession>A0A1F5BUP9</accession>
<reference evidence="2 3" key="1">
    <citation type="journal article" date="2016" name="Nat. Commun.">
        <title>Thousands of microbial genomes shed light on interconnected biogeochemical processes in an aquifer system.</title>
        <authorList>
            <person name="Anantharaman K."/>
            <person name="Brown C.T."/>
            <person name="Hug L.A."/>
            <person name="Sharon I."/>
            <person name="Castelle C.J."/>
            <person name="Probst A.J."/>
            <person name="Thomas B.C."/>
            <person name="Singh A."/>
            <person name="Wilkins M.J."/>
            <person name="Karaoz U."/>
            <person name="Brodie E.L."/>
            <person name="Williams K.H."/>
            <person name="Hubbard S.S."/>
            <person name="Banfield J.F."/>
        </authorList>
    </citation>
    <scope>NUCLEOTIDE SEQUENCE [LARGE SCALE GENOMIC DNA]</scope>
</reference>
<feature type="transmembrane region" description="Helical" evidence="1">
    <location>
        <begin position="12"/>
        <end position="34"/>
    </location>
</feature>
<keyword evidence="1" id="KW-0812">Transmembrane</keyword>
<dbReference type="NCBIfam" id="TIGR02532">
    <property type="entry name" value="IV_pilin_GFxxxE"/>
    <property type="match status" value="1"/>
</dbReference>
<protein>
    <recommendedName>
        <fullName evidence="4">Type IV pilus modification protein PilV</fullName>
    </recommendedName>
</protein>
<evidence type="ECO:0008006" key="4">
    <source>
        <dbReference type="Google" id="ProtNLM"/>
    </source>
</evidence>
<dbReference type="AlphaFoldDB" id="A0A1F5BUP9"/>
<evidence type="ECO:0000313" key="2">
    <source>
        <dbReference type="EMBL" id="OGD34313.1"/>
    </source>
</evidence>
<organism evidence="2 3">
    <name type="scientific">Candidatus Azambacteria bacterium RIFCSPLOWO2_01_FULL_46_25</name>
    <dbReference type="NCBI Taxonomy" id="1797298"/>
    <lineage>
        <taxon>Bacteria</taxon>
        <taxon>Candidatus Azamiibacteriota</taxon>
    </lineage>
</organism>
<dbReference type="STRING" id="1797298.A2988_02170"/>
<dbReference type="Proteomes" id="UP000176650">
    <property type="component" value="Unassembled WGS sequence"/>
</dbReference>
<comment type="caution">
    <text evidence="2">The sequence shown here is derived from an EMBL/GenBank/DDBJ whole genome shotgun (WGS) entry which is preliminary data.</text>
</comment>
<sequence>MKHEKGFSLFEILIAIAVFSVVGVSVSQLIGVALQADKTAGQKTVAVNLAQETMSAVNALAGEQWNNIYGLSGNRYPANTVAACGSVKWCVQSGIESLPPIDGLTYKRSFTVSNVSRASGTIENTYNSANDDPSTQEVTVTVSWEDATANQLGSVSLNNYFTRARNTAASQTDWSGVVAPTAGENGGFGTNYGAVSNITTTAGAFQLSTQ</sequence>
<dbReference type="Pfam" id="PF07963">
    <property type="entry name" value="N_methyl"/>
    <property type="match status" value="1"/>
</dbReference>
<name>A0A1F5BUP9_9BACT</name>
<dbReference type="EMBL" id="MEYS01000001">
    <property type="protein sequence ID" value="OGD34313.1"/>
    <property type="molecule type" value="Genomic_DNA"/>
</dbReference>
<evidence type="ECO:0000256" key="1">
    <source>
        <dbReference type="SAM" id="Phobius"/>
    </source>
</evidence>
<keyword evidence="1" id="KW-0472">Membrane</keyword>
<proteinExistence type="predicted"/>
<evidence type="ECO:0000313" key="3">
    <source>
        <dbReference type="Proteomes" id="UP000176650"/>
    </source>
</evidence>